<reference evidence="2 3" key="1">
    <citation type="submission" date="2016-01" db="EMBL/GenBank/DDBJ databases">
        <authorList>
            <person name="McClelland M."/>
            <person name="Jain A."/>
            <person name="Saraogi P."/>
            <person name="Mendelson R."/>
            <person name="Westerman R."/>
            <person name="SanMiguel P."/>
            <person name="Csonka L."/>
        </authorList>
    </citation>
    <scope>NUCLEOTIDE SEQUENCE [LARGE SCALE GENOMIC DNA]</scope>
    <source>
        <strain evidence="2 3">NCPPB 2472</strain>
    </source>
</reference>
<keyword evidence="1" id="KW-0812">Transmembrane</keyword>
<dbReference type="RefSeq" id="WP_060783252.1">
    <property type="nucleotide sequence ID" value="NZ_CP014135.1"/>
</dbReference>
<keyword evidence="1" id="KW-0472">Membrane</keyword>
<feature type="transmembrane region" description="Helical" evidence="1">
    <location>
        <begin position="103"/>
        <end position="122"/>
    </location>
</feature>
<evidence type="ECO:0000256" key="1">
    <source>
        <dbReference type="SAM" id="Phobius"/>
    </source>
</evidence>
<sequence length="181" mass="20458">MAVKALVYGWGTYLVVSWLSSLGIFYSDIILGSDLHRWLPVIARAEGYFIAQGQLDYLKKTAWIYEKDLLLLALMLAWGALFCRFSLRVSFLGFFRIANYKESYLELIMLLGVVYVIAAAILGPDLEQPTRGIFSNKLYRSSILFGAFHHTLLLPTLLPLLAVSIPGFLDPIDERTAVLRH</sequence>
<evidence type="ECO:0000313" key="3">
    <source>
        <dbReference type="Proteomes" id="UP000063229"/>
    </source>
</evidence>
<organism evidence="2 3">
    <name type="scientific">Pseudomonas agarici</name>
    <dbReference type="NCBI Taxonomy" id="46677"/>
    <lineage>
        <taxon>Bacteria</taxon>
        <taxon>Pseudomonadati</taxon>
        <taxon>Pseudomonadota</taxon>
        <taxon>Gammaproteobacteria</taxon>
        <taxon>Pseudomonadales</taxon>
        <taxon>Pseudomonadaceae</taxon>
        <taxon>Pseudomonas</taxon>
    </lineage>
</organism>
<dbReference type="Proteomes" id="UP000063229">
    <property type="component" value="Chromosome"/>
</dbReference>
<protein>
    <submittedName>
        <fullName evidence="2">Uncharacterized protein</fullName>
    </submittedName>
</protein>
<keyword evidence="1" id="KW-1133">Transmembrane helix</keyword>
<feature type="transmembrane region" description="Helical" evidence="1">
    <location>
        <begin position="143"/>
        <end position="169"/>
    </location>
</feature>
<accession>A0A0X1T3R1</accession>
<feature type="transmembrane region" description="Helical" evidence="1">
    <location>
        <begin position="6"/>
        <end position="27"/>
    </location>
</feature>
<proteinExistence type="predicted"/>
<dbReference type="KEGG" id="pagb:AWM79_15945"/>
<dbReference type="EMBL" id="CP014135">
    <property type="protein sequence ID" value="AMB86714.1"/>
    <property type="molecule type" value="Genomic_DNA"/>
</dbReference>
<gene>
    <name evidence="2" type="ORF">AWM79_15945</name>
</gene>
<evidence type="ECO:0000313" key="2">
    <source>
        <dbReference type="EMBL" id="AMB86714.1"/>
    </source>
</evidence>
<name>A0A0X1T3R1_PSEAA</name>
<keyword evidence="3" id="KW-1185">Reference proteome</keyword>
<feature type="transmembrane region" description="Helical" evidence="1">
    <location>
        <begin position="69"/>
        <end position="91"/>
    </location>
</feature>
<dbReference type="AlphaFoldDB" id="A0A0X1T3R1"/>